<sequence length="611" mass="69403">MFLKKISEFVSRKPLKRQMIVLFLPVTVVILITIGICSYIFELVQVKSNAAYQIESTLFHTASILDDKLFTIFSQLSKFCDSTPAGNLIIDNYDEASKSNKFNDIIACYRYMDNIYYTYNEVIHSLYFRTNGGTLVQVYKDLSPADNSLDMKKWFETYKGSPYGYYWRNLHKDEVFKTPDGENVLSVIRNIGNEHTEKKAVVVFNLKPSYFLRAIENAKISEHGYLMLVSNDGFMMPQNSGAEYRLKAQDLRALQAKKSRSGSFECVGTKNHLLSVSYRKLETNGWMIAAVAPERDYVAIFSKFRYVLMLIILFIICIYTVLCNLFAESIAKPITALSSRVKRFENGDDQVDLFDGFPSENEIGTLAAGLSSLRQSVNNLLEQVKQEQIQKSKVELLALQAQIKPHFLYNTLASIRHLVALGDMEQAGKMCAALENFYRIGISDGREIITVWEEAEHVEHYLSILQMRYNKDFDYNIEIDEDLLSAKILKLTLQPIIENAVYHGIKAKEGKGTIILTGRKEGETAVFQIYDDGVGMTPEQLSSLRRSLAGDGKESFKNFGIRNVSQRLKLYFGSSASLEIESAVDVYTQVTIKIPWISEVEDNAQAIDCGR</sequence>
<dbReference type="Gene3D" id="3.30.565.10">
    <property type="entry name" value="Histidine kinase-like ATPase, C-terminal domain"/>
    <property type="match status" value="1"/>
</dbReference>
<dbReference type="InterPro" id="IPR050640">
    <property type="entry name" value="Bact_2-comp_sensor_kinase"/>
</dbReference>
<dbReference type="GO" id="GO:0005886">
    <property type="term" value="C:plasma membrane"/>
    <property type="evidence" value="ECO:0007669"/>
    <property type="project" value="UniProtKB-SubCell"/>
</dbReference>
<reference evidence="12 13" key="1">
    <citation type="submission" date="2019-04" db="EMBL/GenBank/DDBJ databases">
        <authorList>
            <person name="Poehlein A."/>
            <person name="Bengelsdorf F.R."/>
            <person name="Duerre P."/>
            <person name="Daniel R."/>
        </authorList>
    </citation>
    <scope>NUCLEOTIDE SEQUENCE [LARGE SCALE GENOMIC DNA]</scope>
    <source>
        <strain evidence="12 13">BS-1</strain>
    </source>
</reference>
<dbReference type="Gene3D" id="3.30.450.20">
    <property type="entry name" value="PAS domain"/>
    <property type="match status" value="2"/>
</dbReference>
<evidence type="ECO:0000259" key="11">
    <source>
        <dbReference type="PROSITE" id="PS50885"/>
    </source>
</evidence>
<dbReference type="AlphaFoldDB" id="A0A4Z0YDS8"/>
<gene>
    <name evidence="12" type="primary">yehU_2</name>
    <name evidence="12" type="ORF">CAGA_10460</name>
</gene>
<keyword evidence="7 10" id="KW-1133">Transmembrane helix</keyword>
<dbReference type="InterPro" id="IPR003594">
    <property type="entry name" value="HATPase_dom"/>
</dbReference>
<dbReference type="InterPro" id="IPR010559">
    <property type="entry name" value="Sig_transdc_His_kin_internal"/>
</dbReference>
<dbReference type="Proteomes" id="UP000297714">
    <property type="component" value="Unassembled WGS sequence"/>
</dbReference>
<dbReference type="Pfam" id="PF02518">
    <property type="entry name" value="HATPase_c"/>
    <property type="match status" value="1"/>
</dbReference>
<evidence type="ECO:0000256" key="1">
    <source>
        <dbReference type="ARBA" id="ARBA00004651"/>
    </source>
</evidence>
<evidence type="ECO:0000256" key="10">
    <source>
        <dbReference type="SAM" id="Phobius"/>
    </source>
</evidence>
<dbReference type="InterPro" id="IPR003660">
    <property type="entry name" value="HAMP_dom"/>
</dbReference>
<dbReference type="InterPro" id="IPR033479">
    <property type="entry name" value="dCache_1"/>
</dbReference>
<evidence type="ECO:0000256" key="7">
    <source>
        <dbReference type="ARBA" id="ARBA00022989"/>
    </source>
</evidence>
<keyword evidence="6 12" id="KW-0418">Kinase</keyword>
<keyword evidence="4 12" id="KW-0808">Transferase</keyword>
<dbReference type="Pfam" id="PF02743">
    <property type="entry name" value="dCache_1"/>
    <property type="match status" value="1"/>
</dbReference>
<dbReference type="Pfam" id="PF06580">
    <property type="entry name" value="His_kinase"/>
    <property type="match status" value="1"/>
</dbReference>
<accession>A0A4Z0YDS8</accession>
<evidence type="ECO:0000256" key="3">
    <source>
        <dbReference type="ARBA" id="ARBA00022553"/>
    </source>
</evidence>
<proteinExistence type="predicted"/>
<protein>
    <submittedName>
        <fullName evidence="12">Sensor histidine kinase YehU</fullName>
        <ecNumber evidence="12">2.7.13.3</ecNumber>
    </submittedName>
</protein>
<keyword evidence="2" id="KW-1003">Cell membrane</keyword>
<dbReference type="PANTHER" id="PTHR34220">
    <property type="entry name" value="SENSOR HISTIDINE KINASE YPDA"/>
    <property type="match status" value="1"/>
</dbReference>
<evidence type="ECO:0000256" key="4">
    <source>
        <dbReference type="ARBA" id="ARBA00022679"/>
    </source>
</evidence>
<dbReference type="SUPFAM" id="SSF55874">
    <property type="entry name" value="ATPase domain of HSP90 chaperone/DNA topoisomerase II/histidine kinase"/>
    <property type="match status" value="1"/>
</dbReference>
<name>A0A4Z0YDS8_9FIRM</name>
<dbReference type="PANTHER" id="PTHR34220:SF7">
    <property type="entry name" value="SENSOR HISTIDINE KINASE YPDA"/>
    <property type="match status" value="1"/>
</dbReference>
<keyword evidence="8 10" id="KW-0472">Membrane</keyword>
<dbReference type="EC" id="2.7.13.3" evidence="12"/>
<evidence type="ECO:0000256" key="6">
    <source>
        <dbReference type="ARBA" id="ARBA00022777"/>
    </source>
</evidence>
<comment type="caution">
    <text evidence="12">The sequence shown here is derived from an EMBL/GenBank/DDBJ whole genome shotgun (WGS) entry which is preliminary data.</text>
</comment>
<dbReference type="GO" id="GO:0000155">
    <property type="term" value="F:phosphorelay sensor kinase activity"/>
    <property type="evidence" value="ECO:0007669"/>
    <property type="project" value="InterPro"/>
</dbReference>
<feature type="domain" description="HAMP" evidence="11">
    <location>
        <begin position="328"/>
        <end position="382"/>
    </location>
</feature>
<evidence type="ECO:0000256" key="5">
    <source>
        <dbReference type="ARBA" id="ARBA00022692"/>
    </source>
</evidence>
<keyword evidence="13" id="KW-1185">Reference proteome</keyword>
<keyword evidence="3" id="KW-0597">Phosphoprotein</keyword>
<dbReference type="PROSITE" id="PS50885">
    <property type="entry name" value="HAMP"/>
    <property type="match status" value="1"/>
</dbReference>
<dbReference type="EMBL" id="SRMQ01000003">
    <property type="protein sequence ID" value="TGJ76973.1"/>
    <property type="molecule type" value="Genomic_DNA"/>
</dbReference>
<dbReference type="CDD" id="cd18774">
    <property type="entry name" value="PDC2_HK_sensor"/>
    <property type="match status" value="1"/>
</dbReference>
<evidence type="ECO:0000313" key="12">
    <source>
        <dbReference type="EMBL" id="TGJ76973.1"/>
    </source>
</evidence>
<dbReference type="InterPro" id="IPR036890">
    <property type="entry name" value="HATPase_C_sf"/>
</dbReference>
<feature type="coiled-coil region" evidence="9">
    <location>
        <begin position="370"/>
        <end position="397"/>
    </location>
</feature>
<feature type="transmembrane region" description="Helical" evidence="10">
    <location>
        <begin position="306"/>
        <end position="327"/>
    </location>
</feature>
<dbReference type="OrthoDB" id="138378at2"/>
<evidence type="ECO:0000256" key="9">
    <source>
        <dbReference type="SAM" id="Coils"/>
    </source>
</evidence>
<organism evidence="12 13">
    <name type="scientific">Caproiciproducens galactitolivorans</name>
    <dbReference type="NCBI Taxonomy" id="642589"/>
    <lineage>
        <taxon>Bacteria</taxon>
        <taxon>Bacillati</taxon>
        <taxon>Bacillota</taxon>
        <taxon>Clostridia</taxon>
        <taxon>Eubacteriales</taxon>
        <taxon>Acutalibacteraceae</taxon>
        <taxon>Caproiciproducens</taxon>
    </lineage>
</organism>
<keyword evidence="5 10" id="KW-0812">Transmembrane</keyword>
<evidence type="ECO:0000256" key="2">
    <source>
        <dbReference type="ARBA" id="ARBA00022475"/>
    </source>
</evidence>
<evidence type="ECO:0000313" key="13">
    <source>
        <dbReference type="Proteomes" id="UP000297714"/>
    </source>
</evidence>
<dbReference type="RefSeq" id="WP_135658497.1">
    <property type="nucleotide sequence ID" value="NZ_JAJUFJ010000006.1"/>
</dbReference>
<keyword evidence="9" id="KW-0175">Coiled coil</keyword>
<comment type="subcellular location">
    <subcellularLocation>
        <location evidence="1">Cell membrane</location>
        <topology evidence="1">Multi-pass membrane protein</topology>
    </subcellularLocation>
</comment>
<evidence type="ECO:0000256" key="8">
    <source>
        <dbReference type="ARBA" id="ARBA00023136"/>
    </source>
</evidence>
<dbReference type="Gene3D" id="6.10.340.10">
    <property type="match status" value="1"/>
</dbReference>
<feature type="transmembrane region" description="Helical" evidence="10">
    <location>
        <begin position="20"/>
        <end position="41"/>
    </location>
</feature>